<evidence type="ECO:0000313" key="13">
    <source>
        <dbReference type="Proteomes" id="UP000324897"/>
    </source>
</evidence>
<protein>
    <submittedName>
        <fullName evidence="11">Uncharacterized protein</fullName>
    </submittedName>
</protein>
<accession>A0A5J9WTP0</accession>
<keyword evidence="2" id="KW-0677">Repeat</keyword>
<dbReference type="Gene3D" id="1.10.10.60">
    <property type="entry name" value="Homeodomain-like"/>
    <property type="match status" value="1"/>
</dbReference>
<dbReference type="InterPro" id="IPR051953">
    <property type="entry name" value="Plant_SW-associated_TFs"/>
</dbReference>
<dbReference type="GO" id="GO:0003677">
    <property type="term" value="F:DNA binding"/>
    <property type="evidence" value="ECO:0007669"/>
    <property type="project" value="UniProtKB-KW"/>
</dbReference>
<dbReference type="OrthoDB" id="2143914at2759"/>
<feature type="non-terminal residue" evidence="11">
    <location>
        <position position="1"/>
    </location>
</feature>
<dbReference type="Gramene" id="TVU50624">
    <property type="protein sequence ID" value="TVU50624"/>
    <property type="gene ID" value="EJB05_02002"/>
</dbReference>
<dbReference type="PROSITE" id="PS51294">
    <property type="entry name" value="HTH_MYB"/>
    <property type="match status" value="1"/>
</dbReference>
<evidence type="ECO:0000259" key="8">
    <source>
        <dbReference type="PROSITE" id="PS50090"/>
    </source>
</evidence>
<keyword evidence="5" id="KW-0804">Transcription</keyword>
<dbReference type="Pfam" id="PF00249">
    <property type="entry name" value="Myb_DNA-binding"/>
    <property type="match status" value="1"/>
</dbReference>
<evidence type="ECO:0000256" key="3">
    <source>
        <dbReference type="ARBA" id="ARBA00023015"/>
    </source>
</evidence>
<evidence type="ECO:0000256" key="2">
    <source>
        <dbReference type="ARBA" id="ARBA00022737"/>
    </source>
</evidence>
<keyword evidence="4" id="KW-0238">DNA-binding</keyword>
<organism evidence="11 13">
    <name type="scientific">Eragrostis curvula</name>
    <name type="common">weeping love grass</name>
    <dbReference type="NCBI Taxonomy" id="38414"/>
    <lineage>
        <taxon>Eukaryota</taxon>
        <taxon>Viridiplantae</taxon>
        <taxon>Streptophyta</taxon>
        <taxon>Embryophyta</taxon>
        <taxon>Tracheophyta</taxon>
        <taxon>Spermatophyta</taxon>
        <taxon>Magnoliopsida</taxon>
        <taxon>Liliopsida</taxon>
        <taxon>Poales</taxon>
        <taxon>Poaceae</taxon>
        <taxon>PACMAD clade</taxon>
        <taxon>Chloridoideae</taxon>
        <taxon>Eragrostideae</taxon>
        <taxon>Eragrostidinae</taxon>
        <taxon>Eragrostis</taxon>
    </lineage>
</organism>
<evidence type="ECO:0000256" key="7">
    <source>
        <dbReference type="SAM" id="MobiDB-lite"/>
    </source>
</evidence>
<comment type="subcellular location">
    <subcellularLocation>
        <location evidence="1">Nucleus</location>
    </subcellularLocation>
</comment>
<evidence type="ECO:0000256" key="1">
    <source>
        <dbReference type="ARBA" id="ARBA00004123"/>
    </source>
</evidence>
<dbReference type="Gramene" id="TVU50623">
    <property type="protein sequence ID" value="TVU50623"/>
    <property type="gene ID" value="EJB05_02001"/>
</dbReference>
<evidence type="ECO:0000256" key="6">
    <source>
        <dbReference type="ARBA" id="ARBA00023242"/>
    </source>
</evidence>
<evidence type="ECO:0000256" key="5">
    <source>
        <dbReference type="ARBA" id="ARBA00023163"/>
    </source>
</evidence>
<dbReference type="InterPro" id="IPR009057">
    <property type="entry name" value="Homeodomain-like_sf"/>
</dbReference>
<evidence type="ECO:0000259" key="9">
    <source>
        <dbReference type="PROSITE" id="PS51294"/>
    </source>
</evidence>
<dbReference type="PANTHER" id="PTHR47997:SF8">
    <property type="match status" value="1"/>
</dbReference>
<name>A0A5J9WTP0_9POAL</name>
<evidence type="ECO:0000313" key="11">
    <source>
        <dbReference type="EMBL" id="TVU50624.1"/>
    </source>
</evidence>
<reference evidence="11 13" key="1">
    <citation type="journal article" date="2019" name="Sci. Rep.">
        <title>A high-quality genome of Eragrostis curvula grass provides insights into Poaceae evolution and supports new strategies to enhance forage quality.</title>
        <authorList>
            <person name="Carballo J."/>
            <person name="Santos B.A.C.M."/>
            <person name="Zappacosta D."/>
            <person name="Garbus I."/>
            <person name="Selva J.P."/>
            <person name="Gallo C.A."/>
            <person name="Diaz A."/>
            <person name="Albertini E."/>
            <person name="Caccamo M."/>
            <person name="Echenique V."/>
        </authorList>
    </citation>
    <scope>NUCLEOTIDE SEQUENCE [LARGE SCALE GENOMIC DNA]</scope>
    <source>
        <strain evidence="13">cv. Victoria</strain>
        <tissue evidence="11">Leaf</tissue>
    </source>
</reference>
<dbReference type="CDD" id="cd00167">
    <property type="entry name" value="SANT"/>
    <property type="match status" value="1"/>
</dbReference>
<sequence>MASEKKEAVKPCATKKRKGLWSPDEDERLYSHITNYGVGTWSSVAELAGIHGSSHIVMDEKLEHTMGEKSVNHDFRAQEEREELQA</sequence>
<dbReference type="EMBL" id="RWGY01000002">
    <property type="protein sequence ID" value="TVU50625.1"/>
    <property type="molecule type" value="Genomic_DNA"/>
</dbReference>
<evidence type="ECO:0000256" key="4">
    <source>
        <dbReference type="ARBA" id="ARBA00023125"/>
    </source>
</evidence>
<dbReference type="EMBL" id="RWGY01000002">
    <property type="protein sequence ID" value="TVU50624.1"/>
    <property type="molecule type" value="Genomic_DNA"/>
</dbReference>
<evidence type="ECO:0000313" key="10">
    <source>
        <dbReference type="EMBL" id="TVU50623.1"/>
    </source>
</evidence>
<feature type="region of interest" description="Disordered" evidence="7">
    <location>
        <begin position="67"/>
        <end position="86"/>
    </location>
</feature>
<keyword evidence="3" id="KW-0805">Transcription regulation</keyword>
<dbReference type="GO" id="GO:0005634">
    <property type="term" value="C:nucleus"/>
    <property type="evidence" value="ECO:0007669"/>
    <property type="project" value="UniProtKB-SubCell"/>
</dbReference>
<keyword evidence="13" id="KW-1185">Reference proteome</keyword>
<dbReference type="InterPro" id="IPR017930">
    <property type="entry name" value="Myb_dom"/>
</dbReference>
<dbReference type="AlphaFoldDB" id="A0A5J9WTP0"/>
<dbReference type="SUPFAM" id="SSF46689">
    <property type="entry name" value="Homeodomain-like"/>
    <property type="match status" value="1"/>
</dbReference>
<feature type="domain" description="HTH myb-type" evidence="9">
    <location>
        <begin position="13"/>
        <end position="52"/>
    </location>
</feature>
<dbReference type="Proteomes" id="UP000324897">
    <property type="component" value="Chromosome 6"/>
</dbReference>
<proteinExistence type="predicted"/>
<evidence type="ECO:0000313" key="12">
    <source>
        <dbReference type="EMBL" id="TVU50625.1"/>
    </source>
</evidence>
<gene>
    <name evidence="10" type="ORF">EJB05_02001</name>
    <name evidence="11" type="ORF">EJB05_02002</name>
    <name evidence="12" type="ORF">EJB05_02003</name>
</gene>
<dbReference type="PANTHER" id="PTHR47997">
    <property type="entry name" value="MYB DOMAIN PROTEIN 55"/>
    <property type="match status" value="1"/>
</dbReference>
<dbReference type="Gramene" id="TVU50625">
    <property type="protein sequence ID" value="TVU50625"/>
    <property type="gene ID" value="EJB05_02003"/>
</dbReference>
<keyword evidence="6" id="KW-0539">Nucleus</keyword>
<dbReference type="InterPro" id="IPR001005">
    <property type="entry name" value="SANT/Myb"/>
</dbReference>
<comment type="caution">
    <text evidence="11">The sequence shown here is derived from an EMBL/GenBank/DDBJ whole genome shotgun (WGS) entry which is preliminary data.</text>
</comment>
<dbReference type="EMBL" id="RWGY01000002">
    <property type="protein sequence ID" value="TVU50623.1"/>
    <property type="molecule type" value="Genomic_DNA"/>
</dbReference>
<dbReference type="PROSITE" id="PS50090">
    <property type="entry name" value="MYB_LIKE"/>
    <property type="match status" value="1"/>
</dbReference>
<feature type="region of interest" description="Disordered" evidence="7">
    <location>
        <begin position="1"/>
        <end position="21"/>
    </location>
</feature>
<feature type="domain" description="Myb-like" evidence="8">
    <location>
        <begin position="13"/>
        <end position="46"/>
    </location>
</feature>